<organism evidence="2 3">
    <name type="scientific">Panicum miliaceum</name>
    <name type="common">Proso millet</name>
    <name type="synonym">Broomcorn millet</name>
    <dbReference type="NCBI Taxonomy" id="4540"/>
    <lineage>
        <taxon>Eukaryota</taxon>
        <taxon>Viridiplantae</taxon>
        <taxon>Streptophyta</taxon>
        <taxon>Embryophyta</taxon>
        <taxon>Tracheophyta</taxon>
        <taxon>Spermatophyta</taxon>
        <taxon>Magnoliopsida</taxon>
        <taxon>Liliopsida</taxon>
        <taxon>Poales</taxon>
        <taxon>Poaceae</taxon>
        <taxon>PACMAD clade</taxon>
        <taxon>Panicoideae</taxon>
        <taxon>Panicodae</taxon>
        <taxon>Paniceae</taxon>
        <taxon>Panicinae</taxon>
        <taxon>Panicum</taxon>
        <taxon>Panicum sect. Panicum</taxon>
    </lineage>
</organism>
<dbReference type="EMBL" id="PQIB02000005">
    <property type="protein sequence ID" value="RLN16512.1"/>
    <property type="molecule type" value="Genomic_DNA"/>
</dbReference>
<feature type="compositionally biased region" description="Polar residues" evidence="1">
    <location>
        <begin position="369"/>
        <end position="387"/>
    </location>
</feature>
<feature type="compositionally biased region" description="Basic and acidic residues" evidence="1">
    <location>
        <begin position="194"/>
        <end position="231"/>
    </location>
</feature>
<dbReference type="OrthoDB" id="1919305at2759"/>
<gene>
    <name evidence="2" type="ORF">C2845_PM02G43980</name>
</gene>
<feature type="compositionally biased region" description="Pro residues" evidence="1">
    <location>
        <begin position="89"/>
        <end position="107"/>
    </location>
</feature>
<name>A0A3L6S8S1_PANMI</name>
<feature type="region of interest" description="Disordered" evidence="1">
    <location>
        <begin position="627"/>
        <end position="669"/>
    </location>
</feature>
<feature type="region of interest" description="Disordered" evidence="1">
    <location>
        <begin position="683"/>
        <end position="735"/>
    </location>
</feature>
<keyword evidence="3" id="KW-1185">Reference proteome</keyword>
<evidence type="ECO:0000313" key="3">
    <source>
        <dbReference type="Proteomes" id="UP000275267"/>
    </source>
</evidence>
<feature type="compositionally biased region" description="Polar residues" evidence="1">
    <location>
        <begin position="640"/>
        <end position="662"/>
    </location>
</feature>
<protein>
    <submittedName>
        <fullName evidence="2">Uncharacterized protein</fullName>
    </submittedName>
</protein>
<accession>A0A3L6S8S1</accession>
<evidence type="ECO:0000313" key="2">
    <source>
        <dbReference type="EMBL" id="RLN16512.1"/>
    </source>
</evidence>
<comment type="caution">
    <text evidence="2">The sequence shown here is derived from an EMBL/GenBank/DDBJ whole genome shotgun (WGS) entry which is preliminary data.</text>
</comment>
<feature type="compositionally biased region" description="Acidic residues" evidence="1">
    <location>
        <begin position="394"/>
        <end position="407"/>
    </location>
</feature>
<reference evidence="3" key="1">
    <citation type="journal article" date="2019" name="Nat. Commun.">
        <title>The genome of broomcorn millet.</title>
        <authorList>
            <person name="Zou C."/>
            <person name="Miki D."/>
            <person name="Li D."/>
            <person name="Tang Q."/>
            <person name="Xiao L."/>
            <person name="Rajput S."/>
            <person name="Deng P."/>
            <person name="Jia W."/>
            <person name="Huang R."/>
            <person name="Zhang M."/>
            <person name="Sun Y."/>
            <person name="Hu J."/>
            <person name="Fu X."/>
            <person name="Schnable P.S."/>
            <person name="Li F."/>
            <person name="Zhang H."/>
            <person name="Feng B."/>
            <person name="Zhu X."/>
            <person name="Liu R."/>
            <person name="Schnable J.C."/>
            <person name="Zhu J.-K."/>
            <person name="Zhang H."/>
        </authorList>
    </citation>
    <scope>NUCLEOTIDE SEQUENCE [LARGE SCALE GENOMIC DNA]</scope>
</reference>
<proteinExistence type="predicted"/>
<feature type="compositionally biased region" description="Acidic residues" evidence="1">
    <location>
        <begin position="108"/>
        <end position="118"/>
    </location>
</feature>
<feature type="region of interest" description="Disordered" evidence="1">
    <location>
        <begin position="343"/>
        <end position="475"/>
    </location>
</feature>
<sequence>MDTEPFDEVELLALPASPAVSPPRRLKRLKKFSSQITTTVAITTSPPAGSPPPPKEQASPGGETLAPSQSPPPNPSPQPLTPPDADAPTPLPDSFPGPVSSPLPPTDTPDDDEEDDGLDPLFSETVGAGGWDPLGAPAEGDDAGDEEEMPRGGLIEELRRENSAKKRLDMDEADGGVAAAGAEAKGKRSKRKRKEEAPKESAREKKRSEKERRAQLDSIHAESQRLLRETRSASFRPIVQPVCKPISSVLEKIRLRKLEVLKKSNTTVEDDDDNAAASEPASDSVVHLDAPQVKEVTADDKDLRIDDVDKELGNLDQCNVAEDKWCPYVAEQWYGLQDDLNSKEKDLHNRGTKAPDEETSDRLEDNHENTQSSDNHNNSVDQTQLPRSSSPAESTDESSSEDEEDNDKENIEPSTQNNDVNTREHLRPAIGGDSCPDNAILKDFLDDEAEEEDDSDNDMMRFKDDEENDGSDENEVFNDLIAAGYEEKEVDHEKCNELHQKWLQQQDAAETNNVMQRLKFGHQEQKESVHEDEDEDEDIEDCEVESDKEMSYDLTPANVVRQNSEKAKQMIAKMFADDNDTYEHSDDEEIEEHLARQRISKREVDNNTLISPLEDDSSREVFGLIKKLNIAPQPKKRGKQSTSNHQMLIAGRNSSTSKSSFLGRTASGSLVSSHRSVHRSYVFGRDDSNSSTRSCMSTSESISDMDQTNSSQPKKAKFSGSQPKPVGPQANLKSDTNSGVSLFEILCRTSSVTSDRQELSSQESCSTITESQAVHQFSAFKLSRRFSRVEARN</sequence>
<evidence type="ECO:0000256" key="1">
    <source>
        <dbReference type="SAM" id="MobiDB-lite"/>
    </source>
</evidence>
<dbReference type="PANTHER" id="PTHR36005">
    <property type="entry name" value="DNA LIGASE-LIKE PROTEIN"/>
    <property type="match status" value="1"/>
</dbReference>
<feature type="compositionally biased region" description="Acidic residues" evidence="1">
    <location>
        <begin position="445"/>
        <end position="457"/>
    </location>
</feature>
<feature type="compositionally biased region" description="Low complexity" evidence="1">
    <location>
        <begin position="689"/>
        <end position="702"/>
    </location>
</feature>
<feature type="region of interest" description="Disordered" evidence="1">
    <location>
        <begin position="262"/>
        <end position="298"/>
    </location>
</feature>
<feature type="region of interest" description="Disordered" evidence="1">
    <location>
        <begin position="37"/>
        <end position="231"/>
    </location>
</feature>
<feature type="compositionally biased region" description="Basic and acidic residues" evidence="1">
    <location>
        <begin position="343"/>
        <end position="368"/>
    </location>
</feature>
<feature type="compositionally biased region" description="Polar residues" evidence="1">
    <location>
        <begin position="704"/>
        <end position="713"/>
    </location>
</feature>
<dbReference type="AlphaFoldDB" id="A0A3L6S8S1"/>
<feature type="compositionally biased region" description="Pro residues" evidence="1">
    <location>
        <begin position="69"/>
        <end position="82"/>
    </location>
</feature>
<feature type="compositionally biased region" description="Acidic residues" evidence="1">
    <location>
        <begin position="139"/>
        <end position="148"/>
    </location>
</feature>
<dbReference type="Proteomes" id="UP000275267">
    <property type="component" value="Unassembled WGS sequence"/>
</dbReference>
<feature type="compositionally biased region" description="Basic and acidic residues" evidence="1">
    <location>
        <begin position="154"/>
        <end position="170"/>
    </location>
</feature>
<dbReference type="PANTHER" id="PTHR36005:SF1">
    <property type="entry name" value="DNA LIGASE-LIKE PROTEIN"/>
    <property type="match status" value="1"/>
</dbReference>
<dbReference type="STRING" id="4540.A0A3L6S8S1"/>
<feature type="compositionally biased region" description="Acidic residues" evidence="1">
    <location>
        <begin position="465"/>
        <end position="475"/>
    </location>
</feature>